<feature type="non-terminal residue" evidence="4">
    <location>
        <position position="1"/>
    </location>
</feature>
<protein>
    <recommendedName>
        <fullName evidence="3">Sulfotransferase domain-containing protein</fullName>
    </recommendedName>
</protein>
<evidence type="ECO:0000256" key="2">
    <source>
        <dbReference type="ARBA" id="ARBA00022679"/>
    </source>
</evidence>
<dbReference type="AlphaFoldDB" id="G3MHK1"/>
<sequence length="344" mass="40042">CRECSCQCVNERKDASKIPFYQVIDGVRRSAVVQPDILRKALEFVPTRGDVLQMSYPKCGTHWMQYLTLLVLDEGLPVESYQEFATRSRSLEYIGVNDWDRDSSKEHPPYRALMTHLHPPPKERLNENVKYVYVARNPWDCCVSFYHHVSNLSPFKFQDGTFDEFVDAFVGCDFGYGDYFDHLLAGYALKDEPNVFFVTYEQMKRDTRGVLLRLAYFLNEKYGRTLENDEGLLRKLLEWSTPEHMRKVLVLHLEGTENPAMKGLLKGRTIYAKNGYQGNKSRYSFVRNGEIGGWKKHFTQSQLMKMQARIFERTSGCDVMTLWKDVVEETGQVLRGDMKTRNVT</sequence>
<feature type="domain" description="Sulfotransferase" evidence="3">
    <location>
        <begin position="49"/>
        <end position="314"/>
    </location>
</feature>
<organism evidence="4">
    <name type="scientific">Amblyomma maculatum</name>
    <name type="common">Gulf Coast tick</name>
    <dbReference type="NCBI Taxonomy" id="34609"/>
    <lineage>
        <taxon>Eukaryota</taxon>
        <taxon>Metazoa</taxon>
        <taxon>Ecdysozoa</taxon>
        <taxon>Arthropoda</taxon>
        <taxon>Chelicerata</taxon>
        <taxon>Arachnida</taxon>
        <taxon>Acari</taxon>
        <taxon>Parasitiformes</taxon>
        <taxon>Ixodida</taxon>
        <taxon>Ixodoidea</taxon>
        <taxon>Ixodidae</taxon>
        <taxon>Amblyomminae</taxon>
        <taxon>Amblyomma</taxon>
    </lineage>
</organism>
<keyword evidence="2" id="KW-0808">Transferase</keyword>
<dbReference type="PANTHER" id="PTHR11783">
    <property type="entry name" value="SULFOTRANSFERASE SULT"/>
    <property type="match status" value="1"/>
</dbReference>
<proteinExistence type="evidence at transcript level"/>
<dbReference type="InterPro" id="IPR027417">
    <property type="entry name" value="P-loop_NTPase"/>
</dbReference>
<accession>G3MHK1</accession>
<dbReference type="Gene3D" id="3.40.50.300">
    <property type="entry name" value="P-loop containing nucleotide triphosphate hydrolases"/>
    <property type="match status" value="1"/>
</dbReference>
<reference evidence="4" key="1">
    <citation type="journal article" date="2011" name="PLoS ONE">
        <title>A deep insight into the sialotranscriptome of the gulf coast tick, Amblyomma maculatum.</title>
        <authorList>
            <person name="Karim S."/>
            <person name="Singh P."/>
            <person name="Ribeiro J.M."/>
        </authorList>
    </citation>
    <scope>NUCLEOTIDE SEQUENCE</scope>
    <source>
        <tissue evidence="4">Salivary gland</tissue>
    </source>
</reference>
<evidence type="ECO:0000256" key="1">
    <source>
        <dbReference type="ARBA" id="ARBA00005771"/>
    </source>
</evidence>
<dbReference type="EMBL" id="JO841352">
    <property type="protein sequence ID" value="AEO32969.1"/>
    <property type="molecule type" value="mRNA"/>
</dbReference>
<dbReference type="GO" id="GO:0008146">
    <property type="term" value="F:sulfotransferase activity"/>
    <property type="evidence" value="ECO:0007669"/>
    <property type="project" value="InterPro"/>
</dbReference>
<comment type="similarity">
    <text evidence="1">Belongs to the sulfotransferase 1 family.</text>
</comment>
<name>G3MHK1_AMBMU</name>
<dbReference type="Pfam" id="PF00685">
    <property type="entry name" value="Sulfotransfer_1"/>
    <property type="match status" value="1"/>
</dbReference>
<dbReference type="SUPFAM" id="SSF52540">
    <property type="entry name" value="P-loop containing nucleoside triphosphate hydrolases"/>
    <property type="match status" value="1"/>
</dbReference>
<dbReference type="InterPro" id="IPR000863">
    <property type="entry name" value="Sulfotransferase_dom"/>
</dbReference>
<evidence type="ECO:0000259" key="3">
    <source>
        <dbReference type="Pfam" id="PF00685"/>
    </source>
</evidence>
<evidence type="ECO:0000313" key="4">
    <source>
        <dbReference type="EMBL" id="AEO32969.1"/>
    </source>
</evidence>